<feature type="compositionally biased region" description="Polar residues" evidence="1">
    <location>
        <begin position="79"/>
        <end position="92"/>
    </location>
</feature>
<organism evidence="2 3">
    <name type="scientific">Cryptolaemus montrouzieri</name>
    <dbReference type="NCBI Taxonomy" id="559131"/>
    <lineage>
        <taxon>Eukaryota</taxon>
        <taxon>Metazoa</taxon>
        <taxon>Ecdysozoa</taxon>
        <taxon>Arthropoda</taxon>
        <taxon>Hexapoda</taxon>
        <taxon>Insecta</taxon>
        <taxon>Pterygota</taxon>
        <taxon>Neoptera</taxon>
        <taxon>Endopterygota</taxon>
        <taxon>Coleoptera</taxon>
        <taxon>Polyphaga</taxon>
        <taxon>Cucujiformia</taxon>
        <taxon>Coccinelloidea</taxon>
        <taxon>Coccinellidae</taxon>
        <taxon>Scymninae</taxon>
        <taxon>Scymnini</taxon>
        <taxon>Cryptolaemus</taxon>
    </lineage>
</organism>
<protein>
    <submittedName>
        <fullName evidence="2">Uncharacterized protein</fullName>
    </submittedName>
</protein>
<feature type="region of interest" description="Disordered" evidence="1">
    <location>
        <begin position="32"/>
        <end position="92"/>
    </location>
</feature>
<evidence type="ECO:0000256" key="1">
    <source>
        <dbReference type="SAM" id="MobiDB-lite"/>
    </source>
</evidence>
<dbReference type="Proteomes" id="UP001516400">
    <property type="component" value="Unassembled WGS sequence"/>
</dbReference>
<evidence type="ECO:0000313" key="3">
    <source>
        <dbReference type="Proteomes" id="UP001516400"/>
    </source>
</evidence>
<gene>
    <name evidence="2" type="ORF">HHI36_006194</name>
</gene>
<feature type="compositionally biased region" description="Basic and acidic residues" evidence="1">
    <location>
        <begin position="48"/>
        <end position="63"/>
    </location>
</feature>
<proteinExistence type="predicted"/>
<evidence type="ECO:0000313" key="2">
    <source>
        <dbReference type="EMBL" id="KAL3283036.1"/>
    </source>
</evidence>
<dbReference type="EMBL" id="JABFTP020000144">
    <property type="protein sequence ID" value="KAL3283036.1"/>
    <property type="molecule type" value="Genomic_DNA"/>
</dbReference>
<comment type="caution">
    <text evidence="2">The sequence shown here is derived from an EMBL/GenBank/DDBJ whole genome shotgun (WGS) entry which is preliminary data.</text>
</comment>
<accession>A0ABD2NWD6</accession>
<name>A0ABD2NWD6_9CUCU</name>
<reference evidence="2 3" key="1">
    <citation type="journal article" date="2021" name="BMC Biol.">
        <title>Horizontally acquired antibacterial genes associated with adaptive radiation of ladybird beetles.</title>
        <authorList>
            <person name="Li H.S."/>
            <person name="Tang X.F."/>
            <person name="Huang Y.H."/>
            <person name="Xu Z.Y."/>
            <person name="Chen M.L."/>
            <person name="Du X.Y."/>
            <person name="Qiu B.Y."/>
            <person name="Chen P.T."/>
            <person name="Zhang W."/>
            <person name="Slipinski A."/>
            <person name="Escalona H.E."/>
            <person name="Waterhouse R.M."/>
            <person name="Zwick A."/>
            <person name="Pang H."/>
        </authorList>
    </citation>
    <scope>NUCLEOTIDE SEQUENCE [LARGE SCALE GENOMIC DNA]</scope>
    <source>
        <strain evidence="2">SYSU2018</strain>
    </source>
</reference>
<dbReference type="AlphaFoldDB" id="A0ABD2NWD6"/>
<sequence>MDHLVEKETNNDTQEQYCLDEGYIEKNLDNVQNENSVPNFQELEENERDLLDDNSKLDKERNELAATENLENSEKVKDSNTGYNEENNDDTASTLEEFAKNDKGFLSSDLNEPEISNSMEESEIIDCSHSAGNLDIKQNESTLENLAEDENNLLRDYSKSEEGKEELKITEKNIDLDKEDCEARTNDEDESQEGETSCKYSNTLEKINTKESIKQNEVIAAHQLRIENEPSETISKDRVVDRNEGNVVGINSIEEFSELHNSSEQNEDESLNKVLKEGNMNIDKDFSDDGAISLKEDGFNEVVQKVGISDMNQESYQSLNEGGLCKETVSENLHEDVLNDILSSSSVTPMDVDLESELSDMAGVAAPMEVE</sequence>
<keyword evidence="3" id="KW-1185">Reference proteome</keyword>